<accession>A0A367CHJ1</accession>
<comment type="caution">
    <text evidence="1">The sequence shown here is derived from an EMBL/GenBank/DDBJ whole genome shotgun (WGS) entry which is preliminary data.</text>
</comment>
<sequence length="265" mass="31314">MKLLEKETFYYKFNDRLIEPVECAFFTEENYKGYTSHQEAVLAYFTYMNRKWSIQVPQHVPGLKQKLDQVPDVEITLTPEIKQAIEMRVDAQIKADMITKEATGFPIYGEPVQQYRARIIRERIGYRKGWEADVKQFPQLYKLTADVKLVYMDVPSFDSYNGFPIRVNPQMMQAVALTPENFFAEDGEYESAFLSYVGIQRTRKDFWKVNDLLFPDKKNLVIYQWNNDFTNIYNDGREDDGAFLWSIYDPENKQFTVMDIVLIID</sequence>
<organism evidence="1 2">
    <name type="scientific">Enterococcus durans</name>
    <dbReference type="NCBI Taxonomy" id="53345"/>
    <lineage>
        <taxon>Bacteria</taxon>
        <taxon>Bacillati</taxon>
        <taxon>Bacillota</taxon>
        <taxon>Bacilli</taxon>
        <taxon>Lactobacillales</taxon>
        <taxon>Enterococcaceae</taxon>
        <taxon>Enterococcus</taxon>
    </lineage>
</organism>
<dbReference type="EMBL" id="LEPB01000001">
    <property type="protein sequence ID" value="RCA12069.1"/>
    <property type="molecule type" value="Genomic_DNA"/>
</dbReference>
<dbReference type="AlphaFoldDB" id="A0A367CHJ1"/>
<name>A0A367CHJ1_9ENTE</name>
<reference evidence="1 2" key="1">
    <citation type="submission" date="2015-06" db="EMBL/GenBank/DDBJ databases">
        <title>The Genome Sequence of Enterococcus durans 4EA1.</title>
        <authorList>
            <consortium name="The Broad Institute Genomics Platform"/>
            <consortium name="The Broad Institute Genome Sequencing Center for Infectious Disease"/>
            <person name="Earl A.M."/>
            <person name="Van Tyne D."/>
            <person name="Lebreton F."/>
            <person name="Saavedra J.T."/>
            <person name="Gilmore M.S."/>
            <person name="Manson Mcguire A."/>
            <person name="Clock S."/>
            <person name="Crupain M."/>
            <person name="Rangan U."/>
            <person name="Young S."/>
            <person name="Abouelleil A."/>
            <person name="Cao P."/>
            <person name="Chapman S.B."/>
            <person name="Griggs A."/>
            <person name="Priest M."/>
            <person name="Shea T."/>
            <person name="Wortman J."/>
            <person name="Nusbaum C."/>
            <person name="Birren B."/>
        </authorList>
    </citation>
    <scope>NUCLEOTIDE SEQUENCE [LARGE SCALE GENOMIC DNA]</scope>
    <source>
        <strain evidence="1 2">4EA1</strain>
    </source>
</reference>
<evidence type="ECO:0000313" key="2">
    <source>
        <dbReference type="Proteomes" id="UP000252797"/>
    </source>
</evidence>
<gene>
    <name evidence="1" type="ORF">EA71_00273</name>
</gene>
<dbReference type="Proteomes" id="UP000252797">
    <property type="component" value="Unassembled WGS sequence"/>
</dbReference>
<dbReference type="RefSeq" id="WP_113845158.1">
    <property type="nucleotide sequence ID" value="NZ_LEPB01000001.1"/>
</dbReference>
<evidence type="ECO:0000313" key="1">
    <source>
        <dbReference type="EMBL" id="RCA12069.1"/>
    </source>
</evidence>
<proteinExistence type="predicted"/>
<protein>
    <submittedName>
        <fullName evidence="1">Uncharacterized protein</fullName>
    </submittedName>
</protein>